<name>A0ABT6K450_9CYAN</name>
<dbReference type="RefSeq" id="WP_280656980.1">
    <property type="nucleotide sequence ID" value="NZ_JANQDO010000070.1"/>
</dbReference>
<evidence type="ECO:0000259" key="3">
    <source>
        <dbReference type="PROSITE" id="PS50234"/>
    </source>
</evidence>
<feature type="transmembrane region" description="Helical" evidence="1">
    <location>
        <begin position="387"/>
        <end position="412"/>
    </location>
</feature>
<dbReference type="InterPro" id="IPR002035">
    <property type="entry name" value="VWF_A"/>
</dbReference>
<protein>
    <submittedName>
        <fullName evidence="4">VWA domain-containing protein</fullName>
    </submittedName>
</protein>
<feature type="domain" description="VWFA" evidence="3">
    <location>
        <begin position="100"/>
        <end position="336"/>
    </location>
</feature>
<proteinExistence type="predicted"/>
<dbReference type="PROSITE" id="PS50234">
    <property type="entry name" value="VWFA"/>
    <property type="match status" value="1"/>
</dbReference>
<keyword evidence="2" id="KW-0732">Signal</keyword>
<dbReference type="Proteomes" id="UP001159371">
    <property type="component" value="Unassembled WGS sequence"/>
</dbReference>
<dbReference type="SUPFAM" id="SSF53300">
    <property type="entry name" value="vWA-like"/>
    <property type="match status" value="1"/>
</dbReference>
<accession>A0ABT6K450</accession>
<keyword evidence="1" id="KW-0812">Transmembrane</keyword>
<evidence type="ECO:0000256" key="2">
    <source>
        <dbReference type="SAM" id="SignalP"/>
    </source>
</evidence>
<gene>
    <name evidence="4" type="ORF">NWP19_10265</name>
</gene>
<keyword evidence="1" id="KW-0472">Membrane</keyword>
<reference evidence="4 5" key="1">
    <citation type="journal article" date="2023" name="J. Phycol.">
        <title>Chrysosporum ovalisporum is synonymous with the true-branching cyanobacterium Umezakia natans (Nostocales/Aphanizomenonaceae).</title>
        <authorList>
            <person name="McGregor G.B."/>
            <person name="Sendall B.C."/>
            <person name="Niiyama Y."/>
            <person name="Tuji A."/>
            <person name="Willis A."/>
        </authorList>
    </citation>
    <scope>NUCLEOTIDE SEQUENCE [LARGE SCALE GENOMIC DNA]</scope>
    <source>
        <strain evidence="4 5">FSS-43</strain>
    </source>
</reference>
<comment type="caution">
    <text evidence="4">The sequence shown here is derived from an EMBL/GenBank/DDBJ whole genome shotgun (WGS) entry which is preliminary data.</text>
</comment>
<dbReference type="InterPro" id="IPR036465">
    <property type="entry name" value="vWFA_dom_sf"/>
</dbReference>
<evidence type="ECO:0000313" key="4">
    <source>
        <dbReference type="EMBL" id="MDH6057155.1"/>
    </source>
</evidence>
<feature type="signal peptide" evidence="2">
    <location>
        <begin position="1"/>
        <end position="28"/>
    </location>
</feature>
<evidence type="ECO:0000256" key="1">
    <source>
        <dbReference type="SAM" id="Phobius"/>
    </source>
</evidence>
<feature type="chain" id="PRO_5045684034" evidence="2">
    <location>
        <begin position="29"/>
        <end position="423"/>
    </location>
</feature>
<sequence>MSTTIASLTHKLSLSILLVASLASPSWANNNVAKNVAEIVNNPRVKDDRVTIRIKVKNSADRPVMGLEDTNFKLLVDEKEVPFATKDWKSPEETIPPPAWIIVLLDFSGSMNQLDRGGTKKITGAINAVRQFIQVLSQRGGDTQISIVPFGKSGSNCQGYPVNNETLGKFFGAKDFKLQNYLDYLAKTTPCASTDLYTPLNQAIRFFANGEDENFDTSENSDAPQPRRSIILLSDGYHNQINENQDFEALKKLLKNNPLITVHTLGYGLTPTELGQKYKLGRPANRADLASGKVPESEFVDQKRLQEIASLTGGITEFSGNAKAIAENLQLFLNALLGEYEITYTQPNAERGAKHDVQVVVNIPRSESVKSPPKAYRITVFGRSLPLMVRLIMLICVLLAMVFAGVLPFYFWGEALKQEALQD</sequence>
<dbReference type="CDD" id="cd00198">
    <property type="entry name" value="vWFA"/>
    <property type="match status" value="1"/>
</dbReference>
<dbReference type="Gene3D" id="3.40.50.410">
    <property type="entry name" value="von Willebrand factor, type A domain"/>
    <property type="match status" value="1"/>
</dbReference>
<dbReference type="SMART" id="SM00327">
    <property type="entry name" value="VWA"/>
    <property type="match status" value="1"/>
</dbReference>
<organism evidence="4 5">
    <name type="scientific">Umezakia ovalisporum FSS-43</name>
    <dbReference type="NCBI Taxonomy" id="2740520"/>
    <lineage>
        <taxon>Bacteria</taxon>
        <taxon>Bacillati</taxon>
        <taxon>Cyanobacteriota</taxon>
        <taxon>Cyanophyceae</taxon>
        <taxon>Nostocales</taxon>
        <taxon>Nodulariaceae</taxon>
        <taxon>Umezakia</taxon>
    </lineage>
</organism>
<keyword evidence="5" id="KW-1185">Reference proteome</keyword>
<dbReference type="EMBL" id="JANQDO010000070">
    <property type="protein sequence ID" value="MDH6057155.1"/>
    <property type="molecule type" value="Genomic_DNA"/>
</dbReference>
<keyword evidence="1" id="KW-1133">Transmembrane helix</keyword>
<evidence type="ECO:0000313" key="5">
    <source>
        <dbReference type="Proteomes" id="UP001159371"/>
    </source>
</evidence>